<dbReference type="OrthoDB" id="37537at2759"/>
<keyword evidence="1" id="KW-0560">Oxidoreductase</keyword>
<dbReference type="RefSeq" id="XP_003031618.1">
    <property type="nucleotide sequence ID" value="XM_003031572.1"/>
</dbReference>
<organism evidence="4">
    <name type="scientific">Schizophyllum commune (strain H4-8 / FGSC 9210)</name>
    <name type="common">Split gill fungus</name>
    <dbReference type="NCBI Taxonomy" id="578458"/>
    <lineage>
        <taxon>Eukaryota</taxon>
        <taxon>Fungi</taxon>
        <taxon>Dikarya</taxon>
        <taxon>Basidiomycota</taxon>
        <taxon>Agaricomycotina</taxon>
        <taxon>Agaricomycetes</taxon>
        <taxon>Agaricomycetidae</taxon>
        <taxon>Agaricales</taxon>
        <taxon>Schizophyllaceae</taxon>
        <taxon>Schizophyllum</taxon>
    </lineage>
</organism>
<dbReference type="SUPFAM" id="SSF51430">
    <property type="entry name" value="NAD(P)-linked oxidoreductase"/>
    <property type="match status" value="1"/>
</dbReference>
<feature type="domain" description="NADP-dependent oxidoreductase" evidence="2">
    <location>
        <begin position="21"/>
        <end position="313"/>
    </location>
</feature>
<dbReference type="AlphaFoldDB" id="D8Q414"/>
<dbReference type="eggNOG" id="KOG1575">
    <property type="taxonomic scope" value="Eukaryota"/>
</dbReference>
<gene>
    <name evidence="3" type="ORF">SCHCODRAFT_55306</name>
</gene>
<dbReference type="GO" id="GO:0016491">
    <property type="term" value="F:oxidoreductase activity"/>
    <property type="evidence" value="ECO:0007669"/>
    <property type="project" value="UniProtKB-KW"/>
</dbReference>
<dbReference type="GO" id="GO:0005737">
    <property type="term" value="C:cytoplasm"/>
    <property type="evidence" value="ECO:0007669"/>
    <property type="project" value="TreeGrafter"/>
</dbReference>
<dbReference type="VEuPathDB" id="FungiDB:SCHCODRAFT_02689083"/>
<protein>
    <recommendedName>
        <fullName evidence="2">NADP-dependent oxidoreductase domain-containing protein</fullName>
    </recommendedName>
</protein>
<sequence>MPVNTSYPKRRLGSNGPLVSAIGYGAMGFSSYYGPTTDKEAFETLTHCADRGLTFWDTAEFYGASEELIGKWFAATGRRSEIFLATKWAGNFDQLDSRPSTFKRQIELAFKKLQTDRIDLFYQHRVDPQVPIELVMEVFRPYVEDGRIGWIGLSECSKEVLRRAKGVKGVGEKLICAQMEFSPFETEIEKDGFIDYARSLGVSIVAYSPLGRGMISGKYKSAEDFPEGDVRRFLPRFSPENFPKNLELVDKFHAIARKLNATPAQIALAWILAEHPDMVPIPGSRGIERTEENAKGAEIVLPEEDRKALREVVDNATVAGARMPEQWVSSQDCIALEEWRGEEGWKPITRAA</sequence>
<dbReference type="PANTHER" id="PTHR43625:SF40">
    <property type="entry name" value="ALDO-KETO REDUCTASE YAKC [NADP(+)]"/>
    <property type="match status" value="1"/>
</dbReference>
<dbReference type="InterPro" id="IPR023210">
    <property type="entry name" value="NADP_OxRdtase_dom"/>
</dbReference>
<evidence type="ECO:0000313" key="4">
    <source>
        <dbReference type="Proteomes" id="UP000007431"/>
    </source>
</evidence>
<dbReference type="OMA" id="ICNEAPV"/>
<dbReference type="GeneID" id="9596142"/>
<evidence type="ECO:0000256" key="1">
    <source>
        <dbReference type="ARBA" id="ARBA00023002"/>
    </source>
</evidence>
<reference evidence="3 4" key="1">
    <citation type="journal article" date="2010" name="Nat. Biotechnol.">
        <title>Genome sequence of the model mushroom Schizophyllum commune.</title>
        <authorList>
            <person name="Ohm R.A."/>
            <person name="de Jong J.F."/>
            <person name="Lugones L.G."/>
            <person name="Aerts A."/>
            <person name="Kothe E."/>
            <person name="Stajich J.E."/>
            <person name="de Vries R.P."/>
            <person name="Record E."/>
            <person name="Levasseur A."/>
            <person name="Baker S.E."/>
            <person name="Bartholomew K.A."/>
            <person name="Coutinho P.M."/>
            <person name="Erdmann S."/>
            <person name="Fowler T.J."/>
            <person name="Gathman A.C."/>
            <person name="Lombard V."/>
            <person name="Henrissat B."/>
            <person name="Knabe N."/>
            <person name="Kuees U."/>
            <person name="Lilly W.W."/>
            <person name="Lindquist E."/>
            <person name="Lucas S."/>
            <person name="Magnuson J.K."/>
            <person name="Piumi F."/>
            <person name="Raudaskoski M."/>
            <person name="Salamov A."/>
            <person name="Schmutz J."/>
            <person name="Schwarze F.W.M.R."/>
            <person name="vanKuyk P.A."/>
            <person name="Horton J.S."/>
            <person name="Grigoriev I.V."/>
            <person name="Woesten H.A.B."/>
        </authorList>
    </citation>
    <scope>NUCLEOTIDE SEQUENCE [LARGE SCALE GENOMIC DNA]</scope>
    <source>
        <strain evidence="4">H4-8 / FGSC 9210</strain>
    </source>
</reference>
<dbReference type="InParanoid" id="D8Q414"/>
<evidence type="ECO:0000313" key="3">
    <source>
        <dbReference type="EMBL" id="EFI96715.1"/>
    </source>
</evidence>
<dbReference type="KEGG" id="scm:SCHCO_02689083"/>
<dbReference type="InterPro" id="IPR050791">
    <property type="entry name" value="Aldo-Keto_reductase"/>
</dbReference>
<evidence type="ECO:0000259" key="2">
    <source>
        <dbReference type="Pfam" id="PF00248"/>
    </source>
</evidence>
<proteinExistence type="predicted"/>
<dbReference type="InterPro" id="IPR036812">
    <property type="entry name" value="NAD(P)_OxRdtase_dom_sf"/>
</dbReference>
<dbReference type="HOGENOM" id="CLU_023205_2_1_1"/>
<accession>D8Q414</accession>
<keyword evidence="4" id="KW-1185">Reference proteome</keyword>
<dbReference type="PANTHER" id="PTHR43625">
    <property type="entry name" value="AFLATOXIN B1 ALDEHYDE REDUCTASE"/>
    <property type="match status" value="1"/>
</dbReference>
<dbReference type="Pfam" id="PF00248">
    <property type="entry name" value="Aldo_ket_red"/>
    <property type="match status" value="1"/>
</dbReference>
<dbReference type="Proteomes" id="UP000007431">
    <property type="component" value="Unassembled WGS sequence"/>
</dbReference>
<dbReference type="EMBL" id="GL377306">
    <property type="protein sequence ID" value="EFI96715.1"/>
    <property type="molecule type" value="Genomic_DNA"/>
</dbReference>
<dbReference type="Gene3D" id="3.20.20.100">
    <property type="entry name" value="NADP-dependent oxidoreductase domain"/>
    <property type="match status" value="1"/>
</dbReference>
<name>D8Q414_SCHCM</name>